<reference evidence="3" key="1">
    <citation type="submission" date="2023-11" db="EMBL/GenBank/DDBJ databases">
        <authorList>
            <person name="De Vega J J."/>
            <person name="De Vega J J."/>
        </authorList>
    </citation>
    <scope>NUCLEOTIDE SEQUENCE</scope>
</reference>
<accession>A0AAD2HT89</accession>
<protein>
    <submittedName>
        <fullName evidence="3">Uncharacterized protein</fullName>
    </submittedName>
</protein>
<evidence type="ECO:0000256" key="1">
    <source>
        <dbReference type="SAM" id="Coils"/>
    </source>
</evidence>
<keyword evidence="4" id="KW-1185">Reference proteome</keyword>
<proteinExistence type="predicted"/>
<evidence type="ECO:0000313" key="4">
    <source>
        <dbReference type="Proteomes" id="UP001295794"/>
    </source>
</evidence>
<evidence type="ECO:0000313" key="3">
    <source>
        <dbReference type="EMBL" id="CAK5281939.1"/>
    </source>
</evidence>
<comment type="caution">
    <text evidence="3">The sequence shown here is derived from an EMBL/GenBank/DDBJ whole genome shotgun (WGS) entry which is preliminary data.</text>
</comment>
<sequence length="510" mass="55829">MSAAAPILPSDTTAKIFTSDSLPQATEKTSSSSVTSYIVTFVAMAVLALPFVAKALRRHQASKKGKDKTRGKEDDESQNGHSGEQSDRDSEQNGQNSTTTQAEASLTKSIEDQDAGASAGVHVSEASRDQTASLEAELQALHARLQAAETSLADAGKEKHALEAALAARVQELIETRAQLGEENTRLMAENREALDRAQWKEKELRESKAILAAARLEDRLTDQAVLVLIQALNTEIEDTAAYLAHQFEFEPKSPSESEAGPAESEDMAEVYERTTEILGPAMVEILRVSDHSDDQTIIRIAFQGGMIEYSRWMSTSWFFEDPEDEQLLTDIYHRIRMGQDQATAGRWRALTLSHVQELIHGEPELGEYFVDAFVNVLLTAGFASDPSTLHELISARFADRILRLVRLALGLNKAIGAEVTACELKTLSATPGVAFDPETMRDAIVKSRAEPGETVLCTCELGLTRSDKTAAGGWTRRILLKPRVIMPSGLDHLLDSRQATPTKTEKKEA</sequence>
<dbReference type="AlphaFoldDB" id="A0AAD2HT89"/>
<dbReference type="EMBL" id="CAVNYO010000444">
    <property type="protein sequence ID" value="CAK5281939.1"/>
    <property type="molecule type" value="Genomic_DNA"/>
</dbReference>
<feature type="compositionally biased region" description="Polar residues" evidence="2">
    <location>
        <begin position="92"/>
        <end position="104"/>
    </location>
</feature>
<gene>
    <name evidence="3" type="ORF">MYCIT1_LOCUS33320</name>
</gene>
<keyword evidence="1" id="KW-0175">Coiled coil</keyword>
<evidence type="ECO:0000256" key="2">
    <source>
        <dbReference type="SAM" id="MobiDB-lite"/>
    </source>
</evidence>
<name>A0AAD2HT89_9AGAR</name>
<organism evidence="3 4">
    <name type="scientific">Mycena citricolor</name>
    <dbReference type="NCBI Taxonomy" id="2018698"/>
    <lineage>
        <taxon>Eukaryota</taxon>
        <taxon>Fungi</taxon>
        <taxon>Dikarya</taxon>
        <taxon>Basidiomycota</taxon>
        <taxon>Agaricomycotina</taxon>
        <taxon>Agaricomycetes</taxon>
        <taxon>Agaricomycetidae</taxon>
        <taxon>Agaricales</taxon>
        <taxon>Marasmiineae</taxon>
        <taxon>Mycenaceae</taxon>
        <taxon>Mycena</taxon>
    </lineage>
</organism>
<feature type="coiled-coil region" evidence="1">
    <location>
        <begin position="131"/>
        <end position="197"/>
    </location>
</feature>
<feature type="region of interest" description="Disordered" evidence="2">
    <location>
        <begin position="59"/>
        <end position="104"/>
    </location>
</feature>
<dbReference type="Proteomes" id="UP001295794">
    <property type="component" value="Unassembled WGS sequence"/>
</dbReference>